<evidence type="ECO:0008006" key="3">
    <source>
        <dbReference type="Google" id="ProtNLM"/>
    </source>
</evidence>
<name>A0A1F6LKL4_9BACT</name>
<protein>
    <recommendedName>
        <fullName evidence="3">DUF4367 domain-containing protein</fullName>
    </recommendedName>
</protein>
<reference evidence="1 2" key="1">
    <citation type="journal article" date="2016" name="Nat. Commun.">
        <title>Thousands of microbial genomes shed light on interconnected biogeochemical processes in an aquifer system.</title>
        <authorList>
            <person name="Anantharaman K."/>
            <person name="Brown C.T."/>
            <person name="Hug L.A."/>
            <person name="Sharon I."/>
            <person name="Castelle C.J."/>
            <person name="Probst A.J."/>
            <person name="Thomas B.C."/>
            <person name="Singh A."/>
            <person name="Wilkins M.J."/>
            <person name="Karaoz U."/>
            <person name="Brodie E.L."/>
            <person name="Williams K.H."/>
            <person name="Hubbard S.S."/>
            <person name="Banfield J.F."/>
        </authorList>
    </citation>
    <scope>NUCLEOTIDE SEQUENCE [LARGE SCALE GENOMIC DNA]</scope>
</reference>
<accession>A0A1F6LKL4</accession>
<dbReference type="AlphaFoldDB" id="A0A1F6LKL4"/>
<evidence type="ECO:0000313" key="2">
    <source>
        <dbReference type="Proteomes" id="UP000177067"/>
    </source>
</evidence>
<organism evidence="1 2">
    <name type="scientific">Candidatus Magasanikbacteria bacterium RIFCSPHIGHO2_01_FULL_33_34</name>
    <dbReference type="NCBI Taxonomy" id="1798671"/>
    <lineage>
        <taxon>Bacteria</taxon>
        <taxon>Candidatus Magasanikiibacteriota</taxon>
    </lineage>
</organism>
<gene>
    <name evidence="1" type="ORF">A2725_01800</name>
</gene>
<dbReference type="PROSITE" id="PS51257">
    <property type="entry name" value="PROKAR_LIPOPROTEIN"/>
    <property type="match status" value="1"/>
</dbReference>
<dbReference type="Proteomes" id="UP000177067">
    <property type="component" value="Unassembled WGS sequence"/>
</dbReference>
<comment type="caution">
    <text evidence="1">The sequence shown here is derived from an EMBL/GenBank/DDBJ whole genome shotgun (WGS) entry which is preliminary data.</text>
</comment>
<proteinExistence type="predicted"/>
<dbReference type="EMBL" id="MFPS01000005">
    <property type="protein sequence ID" value="OGH59950.1"/>
    <property type="molecule type" value="Genomic_DNA"/>
</dbReference>
<evidence type="ECO:0000313" key="1">
    <source>
        <dbReference type="EMBL" id="OGH59950.1"/>
    </source>
</evidence>
<sequence length="168" mass="19157">MKKIIILTSLLFFLGIGCTKNTPPITTNQTNKLPDTNVVKEPTIEEKIGFKIHYPSYIPNGLEFNRENLVTFSGIDNRKGATYLLGKSTDTAEPWVIILEQKDTGEYTEIQKTAEKIEGLLNGFYITNEVDSKTYYHVIFWTENSNTIKLSSNYYDVEELTKIAKSMN</sequence>